<dbReference type="PATRIC" id="fig|1555112.3.peg.656"/>
<sequence>MRVDLTYKLDRLEGGSSRGRPGRAWIASIAALWAASALLGGLEVRGFFPLLLSAGLLAVLHTYVRPVALVLTLPFTLITLGLFTFVLNGLLLLLVGALVPGVTVAGFWAAVWAALWVSLFSWVAGWALRRLAAG</sequence>
<dbReference type="Proteomes" id="UP000065807">
    <property type="component" value="Chromosome"/>
</dbReference>
<reference evidence="3" key="2">
    <citation type="journal article" date="2016" name="Int. J. Syst. Evol. Microbiol.">
        <title>Complete genome sequence and cell structure of Limnochorda pilosa, a Gram-negative spore-former within the phylum Firmicutes.</title>
        <authorList>
            <person name="Watanabe M."/>
            <person name="Kojima H."/>
            <person name="Fukui M."/>
        </authorList>
    </citation>
    <scope>NUCLEOTIDE SEQUENCE [LARGE SCALE GENOMIC DNA]</scope>
    <source>
        <strain evidence="3">HC45</strain>
    </source>
</reference>
<organism evidence="2 3">
    <name type="scientific">Limnochorda pilosa</name>
    <dbReference type="NCBI Taxonomy" id="1555112"/>
    <lineage>
        <taxon>Bacteria</taxon>
        <taxon>Bacillati</taxon>
        <taxon>Bacillota</taxon>
        <taxon>Limnochordia</taxon>
        <taxon>Limnochordales</taxon>
        <taxon>Limnochordaceae</taxon>
        <taxon>Limnochorda</taxon>
    </lineage>
</organism>
<feature type="transmembrane region" description="Helical" evidence="1">
    <location>
        <begin position="76"/>
        <end position="99"/>
    </location>
</feature>
<proteinExistence type="predicted"/>
<keyword evidence="3" id="KW-1185">Reference proteome</keyword>
<evidence type="ECO:0000313" key="2">
    <source>
        <dbReference type="EMBL" id="BAS26484.1"/>
    </source>
</evidence>
<evidence type="ECO:0000313" key="3">
    <source>
        <dbReference type="Proteomes" id="UP000065807"/>
    </source>
</evidence>
<feature type="transmembrane region" description="Helical" evidence="1">
    <location>
        <begin position="46"/>
        <end position="64"/>
    </location>
</feature>
<evidence type="ECO:0000256" key="1">
    <source>
        <dbReference type="SAM" id="Phobius"/>
    </source>
</evidence>
<accession>A0A0K2SI04</accession>
<feature type="transmembrane region" description="Helical" evidence="1">
    <location>
        <begin position="21"/>
        <end position="40"/>
    </location>
</feature>
<protein>
    <submittedName>
        <fullName evidence="2">Membrane protein</fullName>
    </submittedName>
</protein>
<dbReference type="STRING" id="1555112.LIP_0627"/>
<keyword evidence="1" id="KW-0472">Membrane</keyword>
<dbReference type="InterPro" id="IPR007165">
    <property type="entry name" value="Phage_holin_4_2"/>
</dbReference>
<dbReference type="AlphaFoldDB" id="A0A0K2SI04"/>
<dbReference type="Pfam" id="PF04020">
    <property type="entry name" value="Phage_holin_4_2"/>
    <property type="match status" value="1"/>
</dbReference>
<dbReference type="KEGG" id="lpil:LIP_0627"/>
<dbReference type="RefSeq" id="WP_198409682.1">
    <property type="nucleotide sequence ID" value="NZ_AP014924.1"/>
</dbReference>
<name>A0A0K2SI04_LIMPI</name>
<dbReference type="PANTHER" id="PTHR37309:SF1">
    <property type="entry name" value="SLR0284 PROTEIN"/>
    <property type="match status" value="1"/>
</dbReference>
<keyword evidence="1" id="KW-1133">Transmembrane helix</keyword>
<keyword evidence="1" id="KW-0812">Transmembrane</keyword>
<reference evidence="3" key="1">
    <citation type="submission" date="2015-07" db="EMBL/GenBank/DDBJ databases">
        <title>Complete genome sequence and phylogenetic analysis of Limnochorda pilosa.</title>
        <authorList>
            <person name="Watanabe M."/>
            <person name="Kojima H."/>
            <person name="Fukui M."/>
        </authorList>
    </citation>
    <scope>NUCLEOTIDE SEQUENCE [LARGE SCALE GENOMIC DNA]</scope>
    <source>
        <strain evidence="3">HC45</strain>
    </source>
</reference>
<dbReference type="EMBL" id="AP014924">
    <property type="protein sequence ID" value="BAS26484.1"/>
    <property type="molecule type" value="Genomic_DNA"/>
</dbReference>
<dbReference type="PANTHER" id="PTHR37309">
    <property type="entry name" value="SLR0284 PROTEIN"/>
    <property type="match status" value="1"/>
</dbReference>
<gene>
    <name evidence="2" type="ORF">LIP_0627</name>
</gene>
<feature type="transmembrane region" description="Helical" evidence="1">
    <location>
        <begin position="105"/>
        <end position="128"/>
    </location>
</feature>